<evidence type="ECO:0008006" key="3">
    <source>
        <dbReference type="Google" id="ProtNLM"/>
    </source>
</evidence>
<dbReference type="AlphaFoldDB" id="A0A0E2Z0W1"/>
<evidence type="ECO:0000313" key="1">
    <source>
        <dbReference type="EMBL" id="KFI19253.1"/>
    </source>
</evidence>
<proteinExistence type="predicted"/>
<organism evidence="1 2">
    <name type="scientific">Nitrosococcus oceani C-27</name>
    <dbReference type="NCBI Taxonomy" id="314279"/>
    <lineage>
        <taxon>Bacteria</taxon>
        <taxon>Pseudomonadati</taxon>
        <taxon>Pseudomonadota</taxon>
        <taxon>Gammaproteobacteria</taxon>
        <taxon>Chromatiales</taxon>
        <taxon>Chromatiaceae</taxon>
        <taxon>Nitrosococcus</taxon>
    </lineage>
</organism>
<dbReference type="OrthoDB" id="8000953at2"/>
<protein>
    <recommendedName>
        <fullName evidence="3">DUF4258 domain-containing protein</fullName>
    </recommendedName>
</protein>
<dbReference type="EMBL" id="JPGN01000060">
    <property type="protein sequence ID" value="KFI19253.1"/>
    <property type="molecule type" value="Genomic_DNA"/>
</dbReference>
<evidence type="ECO:0000313" key="2">
    <source>
        <dbReference type="Proteomes" id="UP000028839"/>
    </source>
</evidence>
<sequence length="76" mass="9204">MTRFDPHAEFQIKRRGILKSWIDETLRDWDETETRGGKRSFLKCYPERGKKLRVVVRETDHEYVIAAYFDRRKPCA</sequence>
<dbReference type="HOGENOM" id="CLU_2650038_0_0_6"/>
<dbReference type="Proteomes" id="UP000028839">
    <property type="component" value="Unassembled WGS sequence"/>
</dbReference>
<accession>A0A0E2Z0W1</accession>
<reference evidence="1 2" key="1">
    <citation type="submission" date="2014-07" db="EMBL/GenBank/DDBJ databases">
        <title>Comparative analysis of Nitrosococcus oceani genome inventories of strains from Pacific and Atlantic gyres.</title>
        <authorList>
            <person name="Lim C.K."/>
            <person name="Wang L."/>
            <person name="Sayavedra-Soto L.A."/>
            <person name="Klotz M.G."/>
        </authorList>
    </citation>
    <scope>NUCLEOTIDE SEQUENCE [LARGE SCALE GENOMIC DNA]</scope>
    <source>
        <strain evidence="1 2">C-27</strain>
    </source>
</reference>
<comment type="caution">
    <text evidence="1">The sequence shown here is derived from an EMBL/GenBank/DDBJ whole genome shotgun (WGS) entry which is preliminary data.</text>
</comment>
<gene>
    <name evidence="1" type="ORF">IB75_09890</name>
</gene>
<name>A0A0E2Z0W1_9GAMM</name>